<feature type="compositionally biased region" description="Basic residues" evidence="2">
    <location>
        <begin position="790"/>
        <end position="801"/>
    </location>
</feature>
<feature type="region of interest" description="Disordered" evidence="2">
    <location>
        <begin position="742"/>
        <end position="773"/>
    </location>
</feature>
<sequence>LNVHFLIDCSKKKTLNNTGAVISNWAKFIVSFQIGKASTPSMSEVELFADGENDDQQQELAEKLRILTESIVEDEKENQQLREENFIIRGKLQTVQYRKHLNDKIEIAEKLLNTVMNKIENVKMNQIKCLKVVEEKALLEWYKNLEEKAQRIEEENELILKNKTEELNVLSAENAAMVEAHEKQMSELQHELEGLRMNNGNIRESNDAMKVMLKNAEDEIKLHENEIKKIEADIEQTKEKSLATKHRNARLQADIEEAKRRMINLTSTYDKLQHNIEEHIATQERKKIHYAEQEKCMKERLDKINLKISKIEREKEILSKKSNDCFERNDRLQAEINNEKNRFNQLKEKLNDARKYNCEQNEKMNTVKKRIHEMELKEAELQRAIEAETVEVERLTKINDDTVEALEKQDEEIRIVEAKIAEKQNELDCICKTREEKREALLREQKKLKKIEFIRNMKKLKMAKFLEKAKKRTAELIENLQSIAKDQEQQFADITEKISEREEQTKRIESKILELCEKQEARELLNKKKAEIAALKEKIAQESEEICALAKYEVEYQYLKMKLLKEEKQLAYANEANKALFENMCENEILGISPTENSDPLDTSEASSERNVACVEKVGRKLTPVIQTTTIPIIPDGSSKRQIGQKRNVEISNEDLNISNSPEISKKQTKMNSTLECTENDISSPSSFRVAIIPPHSTKSHTTTLLATMPDVQQQLAAIKCSEESETLGNVEKRTLSKAFKKSVVTSARDTTPTHHHSPHSTQEKSPISIASSVSEQVVDLETFLNMKKNKSKIGTGRKRNEKSAPNCNKTNKQNTPSHPEVLFEENTSPGLATFFKTRPPQTDEKRPKRRVSNRNVSRQK</sequence>
<keyword evidence="4" id="KW-1185">Reference proteome</keyword>
<gene>
    <name evidence="3" type="ORF">T07_1796</name>
</gene>
<dbReference type="Proteomes" id="UP000054630">
    <property type="component" value="Unassembled WGS sequence"/>
</dbReference>
<feature type="coiled-coil region" evidence="1">
    <location>
        <begin position="463"/>
        <end position="569"/>
    </location>
</feature>
<feature type="region of interest" description="Disordered" evidence="2">
    <location>
        <begin position="790"/>
        <end position="861"/>
    </location>
</feature>
<evidence type="ECO:0000256" key="2">
    <source>
        <dbReference type="SAM" id="MobiDB-lite"/>
    </source>
</evidence>
<feature type="compositionally biased region" description="Polar residues" evidence="2">
    <location>
        <begin position="764"/>
        <end position="773"/>
    </location>
</feature>
<comment type="caution">
    <text evidence="3">The sequence shown here is derived from an EMBL/GenBank/DDBJ whole genome shotgun (WGS) entry which is preliminary data.</text>
</comment>
<evidence type="ECO:0000313" key="4">
    <source>
        <dbReference type="Proteomes" id="UP000054630"/>
    </source>
</evidence>
<evidence type="ECO:0000256" key="1">
    <source>
        <dbReference type="SAM" id="Coils"/>
    </source>
</evidence>
<feature type="coiled-coil region" evidence="1">
    <location>
        <begin position="57"/>
        <end position="426"/>
    </location>
</feature>
<dbReference type="AlphaFoldDB" id="A0A0V0RXN5"/>
<evidence type="ECO:0008006" key="5">
    <source>
        <dbReference type="Google" id="ProtNLM"/>
    </source>
</evidence>
<reference evidence="3 4" key="1">
    <citation type="submission" date="2015-01" db="EMBL/GenBank/DDBJ databases">
        <title>Evolution of Trichinella species and genotypes.</title>
        <authorList>
            <person name="Korhonen P.K."/>
            <person name="Edoardo P."/>
            <person name="Giuseppe L.R."/>
            <person name="Gasser R.B."/>
        </authorList>
    </citation>
    <scope>NUCLEOTIDE SEQUENCE [LARGE SCALE GENOMIC DNA]</scope>
    <source>
        <strain evidence="3">ISS37</strain>
    </source>
</reference>
<dbReference type="EMBL" id="JYDL01000061">
    <property type="protein sequence ID" value="KRX19228.1"/>
    <property type="molecule type" value="Genomic_DNA"/>
</dbReference>
<evidence type="ECO:0000313" key="3">
    <source>
        <dbReference type="EMBL" id="KRX19228.1"/>
    </source>
</evidence>
<dbReference type="OrthoDB" id="5919226at2759"/>
<accession>A0A0V0RXN5</accession>
<feature type="compositionally biased region" description="Basic residues" evidence="2">
    <location>
        <begin position="848"/>
        <end position="861"/>
    </location>
</feature>
<keyword evidence="1" id="KW-0175">Coiled coil</keyword>
<protein>
    <recommendedName>
        <fullName evidence="5">Laminin subunit alpha-2</fullName>
    </recommendedName>
</protein>
<dbReference type="STRING" id="6336.A0A0V0RXN5"/>
<feature type="non-terminal residue" evidence="3">
    <location>
        <position position="1"/>
    </location>
</feature>
<proteinExistence type="predicted"/>
<organism evidence="3 4">
    <name type="scientific">Trichinella nelsoni</name>
    <dbReference type="NCBI Taxonomy" id="6336"/>
    <lineage>
        <taxon>Eukaryota</taxon>
        <taxon>Metazoa</taxon>
        <taxon>Ecdysozoa</taxon>
        <taxon>Nematoda</taxon>
        <taxon>Enoplea</taxon>
        <taxon>Dorylaimia</taxon>
        <taxon>Trichinellida</taxon>
        <taxon>Trichinellidae</taxon>
        <taxon>Trichinella</taxon>
    </lineage>
</organism>
<feature type="compositionally biased region" description="Polar residues" evidence="2">
    <location>
        <begin position="804"/>
        <end position="818"/>
    </location>
</feature>
<name>A0A0V0RXN5_9BILA</name>